<comment type="subcellular location">
    <subcellularLocation>
        <location evidence="1">Endomembrane system</location>
        <topology evidence="1">Multi-pass membrane protein</topology>
    </subcellularLocation>
    <subcellularLocation>
        <location evidence="2">Endosome</location>
    </subcellularLocation>
    <subcellularLocation>
        <location evidence="3">Lysosome membrane</location>
    </subcellularLocation>
</comment>
<dbReference type="Proteomes" id="UP000039865">
    <property type="component" value="Unassembled WGS sequence"/>
</dbReference>
<feature type="compositionally biased region" description="Basic residues" evidence="4">
    <location>
        <begin position="59"/>
        <end position="68"/>
    </location>
</feature>
<name>A0A077ZZ39_STYLE</name>
<feature type="compositionally biased region" description="Low complexity" evidence="4">
    <location>
        <begin position="32"/>
        <end position="49"/>
    </location>
</feature>
<accession>A0A077ZZ39</accession>
<dbReference type="GO" id="GO:0005765">
    <property type="term" value="C:lysosomal membrane"/>
    <property type="evidence" value="ECO:0007669"/>
    <property type="project" value="UniProtKB-SubCell"/>
</dbReference>
<dbReference type="GO" id="GO:0005768">
    <property type="term" value="C:endosome"/>
    <property type="evidence" value="ECO:0007669"/>
    <property type="project" value="UniProtKB-SubCell"/>
</dbReference>
<protein>
    <submittedName>
        <fullName evidence="5">Uncharacterized protein</fullName>
    </submittedName>
</protein>
<evidence type="ECO:0000256" key="3">
    <source>
        <dbReference type="ARBA" id="ARBA00004656"/>
    </source>
</evidence>
<dbReference type="PANTHER" id="PTHR45981">
    <property type="entry name" value="LD02310P"/>
    <property type="match status" value="1"/>
</dbReference>
<organism evidence="5 6">
    <name type="scientific">Stylonychia lemnae</name>
    <name type="common">Ciliate</name>
    <dbReference type="NCBI Taxonomy" id="5949"/>
    <lineage>
        <taxon>Eukaryota</taxon>
        <taxon>Sar</taxon>
        <taxon>Alveolata</taxon>
        <taxon>Ciliophora</taxon>
        <taxon>Intramacronucleata</taxon>
        <taxon>Spirotrichea</taxon>
        <taxon>Stichotrichia</taxon>
        <taxon>Sporadotrichida</taxon>
        <taxon>Oxytrichidae</taxon>
        <taxon>Stylonychinae</taxon>
        <taxon>Stylonychia</taxon>
    </lineage>
</organism>
<feature type="compositionally biased region" description="Low complexity" evidence="4">
    <location>
        <begin position="656"/>
        <end position="670"/>
    </location>
</feature>
<keyword evidence="6" id="KW-1185">Reference proteome</keyword>
<evidence type="ECO:0000256" key="2">
    <source>
        <dbReference type="ARBA" id="ARBA00004177"/>
    </source>
</evidence>
<evidence type="ECO:0000313" key="6">
    <source>
        <dbReference type="Proteomes" id="UP000039865"/>
    </source>
</evidence>
<dbReference type="InParanoid" id="A0A077ZZ39"/>
<dbReference type="AlphaFoldDB" id="A0A077ZZ39"/>
<feature type="region of interest" description="Disordered" evidence="4">
    <location>
        <begin position="1"/>
        <end position="69"/>
    </location>
</feature>
<evidence type="ECO:0000313" key="5">
    <source>
        <dbReference type="EMBL" id="CDW74473.1"/>
    </source>
</evidence>
<feature type="compositionally biased region" description="Polar residues" evidence="4">
    <location>
        <begin position="622"/>
        <end position="655"/>
    </location>
</feature>
<feature type="region of interest" description="Disordered" evidence="4">
    <location>
        <begin position="620"/>
        <end position="683"/>
    </location>
</feature>
<dbReference type="OrthoDB" id="10690737at2759"/>
<gene>
    <name evidence="5" type="primary">Contig19566.g20745</name>
    <name evidence="5" type="ORF">STYLEM_3453</name>
</gene>
<evidence type="ECO:0000256" key="4">
    <source>
        <dbReference type="SAM" id="MobiDB-lite"/>
    </source>
</evidence>
<reference evidence="5 6" key="1">
    <citation type="submission" date="2014-06" db="EMBL/GenBank/DDBJ databases">
        <authorList>
            <person name="Swart Estienne"/>
        </authorList>
    </citation>
    <scope>NUCLEOTIDE SEQUENCE [LARGE SCALE GENOMIC DNA]</scope>
    <source>
        <strain evidence="5 6">130c</strain>
    </source>
</reference>
<evidence type="ECO:0000256" key="1">
    <source>
        <dbReference type="ARBA" id="ARBA00004127"/>
    </source>
</evidence>
<dbReference type="EMBL" id="CCKQ01003347">
    <property type="protein sequence ID" value="CDW74473.1"/>
    <property type="molecule type" value="Genomic_DNA"/>
</dbReference>
<sequence length="991" mass="119872">MFNTIQEQEKSTTRLHKKINTPLVNDTKKQKQQIQTTILSSKSSSNKSQLFRDKSNNKVSKRQKSKKKTVYDYEEDDSIDSVVLLNKSQFDKSKIDKSYMTLDITQNQSQIYFVGQNKSTEKIRDQRVQINKNISKSNSNNRFIDTQRKQIDFYKSKLTNFILDKVIQQSTSKIQNVIFSMQMRQAFSKVRGYAKEQKHKQQREEKRFKTIKLKMNEESYNNYLMQSQIFSPQNDTLSQSILKNVNRTQTFQQRPRKQVQFPQDKQTLRKIFYGWKNLYRTQKKQRKQREMRLKVAVGQLIDDRQFNLMNKVFWTLKIFKDQNFIMRNLKDSSIRFRNYNLLKKAITNLKKYVIYVIKEYRVTLNLKPLRAVFKRFKKLWSLKKSALKVLKLRRKRNLPHVFEAWYKLVASGDHVNYECARIHYQGKLMNKVFSILTFQMRKLAYWNQRKQYMIAIKILRAWRNRTQQNRGQQEFVNLRIMRLKYKYFQIMKTVLQKEMVDIDINMQSRYFRMIKLQHKGFFALKSNLYIKLFQNERSYRLIMKSFKILKKYYIKSVRIDHKLNQMADEQQKRFNLMIFIRRLNEMQDIRDQRASLKFGSVVNFQQQQQQFLQQQQKQQQQSYYQTTNDENQLHPNTQRSQYQNQSQISQKSFDYNSNHQQQSHRQSKQNITRDHSDQSRLSQGKQNFSYLQSSHSSKKNIFLTQTQNFSNQIKYYPQIQIEEENRPLQVQSMFTPSNNQNQNYIECQELTMTNPTIMMQQDSVDHYDEDAIHHNSQTKYYEREEPQIISHHSIDQQSVGEEECDDIDQTLQQEELEENEELDYNSQQFNQIENNTMSTYNPASFRNLNANSQFIIKNMRYIFTLKLKKKIFDNILIFYYYSKDKKKLDHRLFAFNNRQVVKRAFKALAMNYADAQEEELRFESQRVLRETNPIMDSRRQTNHIKEEDQQEQRMSKLNLLSKKIFKEDLDLSSIMVDKSKTQSILRISHLR</sequence>
<proteinExistence type="predicted"/>